<accession>A0A5K3FT30</accession>
<sequence length="130" mass="14365">MSGAVHPSPPRWLRRSLYTASHTCLFLVGCISSSHAIGKQRQMIGRGQRGPICLRSYPSPRATGQASSIRVHDAGHAAQCILLLVHVILWLAGSLPCMLMERRETQDWLRLAWSNTSAPWSVATLLPPQE</sequence>
<proteinExistence type="predicted"/>
<name>A0A5K3FT30_MESCO</name>
<protein>
    <submittedName>
        <fullName evidence="1">Secreted protein</fullName>
    </submittedName>
</protein>
<reference evidence="1" key="1">
    <citation type="submission" date="2019-11" db="UniProtKB">
        <authorList>
            <consortium name="WormBaseParasite"/>
        </authorList>
    </citation>
    <scope>IDENTIFICATION</scope>
</reference>
<organism evidence="1">
    <name type="scientific">Mesocestoides corti</name>
    <name type="common">Flatworm</name>
    <dbReference type="NCBI Taxonomy" id="53468"/>
    <lineage>
        <taxon>Eukaryota</taxon>
        <taxon>Metazoa</taxon>
        <taxon>Spiralia</taxon>
        <taxon>Lophotrochozoa</taxon>
        <taxon>Platyhelminthes</taxon>
        <taxon>Cestoda</taxon>
        <taxon>Eucestoda</taxon>
        <taxon>Cyclophyllidea</taxon>
        <taxon>Mesocestoididae</taxon>
        <taxon>Mesocestoides</taxon>
    </lineage>
</organism>
<dbReference type="WBParaSite" id="MCU_009763-RA">
    <property type="protein sequence ID" value="MCU_009763-RA"/>
    <property type="gene ID" value="MCU_009763"/>
</dbReference>
<dbReference type="AlphaFoldDB" id="A0A5K3FT30"/>
<evidence type="ECO:0000313" key="1">
    <source>
        <dbReference type="WBParaSite" id="MCU_009763-RA"/>
    </source>
</evidence>